<dbReference type="GO" id="GO:0005829">
    <property type="term" value="C:cytosol"/>
    <property type="evidence" value="ECO:0007669"/>
    <property type="project" value="TreeGrafter"/>
</dbReference>
<evidence type="ECO:0000256" key="1">
    <source>
        <dbReference type="ARBA" id="ARBA00001966"/>
    </source>
</evidence>
<dbReference type="HOGENOM" id="CLU_021572_1_1_0"/>
<dbReference type="GO" id="GO:0031419">
    <property type="term" value="F:cobalamin binding"/>
    <property type="evidence" value="ECO:0007669"/>
    <property type="project" value="InterPro"/>
</dbReference>
<dbReference type="SMART" id="SM00729">
    <property type="entry name" value="Elp3"/>
    <property type="match status" value="1"/>
</dbReference>
<protein>
    <submittedName>
        <fullName evidence="9">Radical SAM</fullName>
    </submittedName>
</protein>
<dbReference type="Gene3D" id="3.40.50.280">
    <property type="entry name" value="Cobalamin-binding domain"/>
    <property type="match status" value="1"/>
</dbReference>
<dbReference type="SFLD" id="SFLDG01123">
    <property type="entry name" value="methyltransferase_(Class_B)"/>
    <property type="match status" value="1"/>
</dbReference>
<evidence type="ECO:0000313" key="10">
    <source>
        <dbReference type="Proteomes" id="UP000005297"/>
    </source>
</evidence>
<evidence type="ECO:0000256" key="6">
    <source>
        <dbReference type="SAM" id="MobiDB-lite"/>
    </source>
</evidence>
<dbReference type="InterPro" id="IPR058240">
    <property type="entry name" value="rSAM_sf"/>
</dbReference>
<dbReference type="Pfam" id="PF13311">
    <property type="entry name" value="DUF4080"/>
    <property type="match status" value="1"/>
</dbReference>
<dbReference type="InParanoid" id="Q0EXI9"/>
<evidence type="ECO:0000256" key="3">
    <source>
        <dbReference type="ARBA" id="ARBA00022723"/>
    </source>
</evidence>
<dbReference type="InterPro" id="IPR007197">
    <property type="entry name" value="rSAM"/>
</dbReference>
<proteinExistence type="predicted"/>
<keyword evidence="4" id="KW-0408">Iron</keyword>
<dbReference type="Gene3D" id="3.80.30.20">
    <property type="entry name" value="tm_1862 like domain"/>
    <property type="match status" value="1"/>
</dbReference>
<dbReference type="GO" id="GO:0046872">
    <property type="term" value="F:metal ion binding"/>
    <property type="evidence" value="ECO:0007669"/>
    <property type="project" value="UniProtKB-KW"/>
</dbReference>
<evidence type="ECO:0000256" key="2">
    <source>
        <dbReference type="ARBA" id="ARBA00022691"/>
    </source>
</evidence>
<dbReference type="RefSeq" id="WP_009850123.1">
    <property type="nucleotide sequence ID" value="NZ_DS022294.1"/>
</dbReference>
<dbReference type="CDD" id="cd02068">
    <property type="entry name" value="radical_SAM_B12_BD"/>
    <property type="match status" value="1"/>
</dbReference>
<dbReference type="STRING" id="314344.AL013_09955"/>
<keyword evidence="5" id="KW-0411">Iron-sulfur</keyword>
<sequence length="513" mass="58807">MPENRHHILLTTLNARYSHSAIGLRYIFANMRELQPESAIREFTINDNIQDIAEQLLAAQPKVIGIGVYIWNACECAELVQLIKQISPQTIVVLGGPEVSYLPLRLNFDAADYIVQGEGDAAFYDLAKALLGDLPPQQRTIQAPMPDLNTIELPYDYYTDADVANRYIYVEASRGCPFLCEFCLSSIDKKVRNIDTEQLLLALDKLYQRGVRSFKFIDRTFNLNVKIASRLLDFFLERQPCFVHFEVIPDHFPDALKERIARFPAAALQLEIGIQTLNTEVADRIHRNLKMDKIKENIRFLEEESSAHMHLDLIVGLPGETLDSFGDNLNRLCTMANSEIQIGILKKLSGTSLHRHDDEFGMIYSPKPPYDILKNDLLSFVDIQQMKRFSRFWNLYYNSGNFKQSIGLLWPAGDVYEQFGAFSLWVYQQTQSTWQISLDRLTALLFDYLCDKRGCNRGDVAALLIEDTMKLKGRKMPKCLQPFAYERSPEPLQSATGHNKRQIRHARVEQNGL</sequence>
<dbReference type="PANTHER" id="PTHR43409:SF16">
    <property type="entry name" value="SLR0320 PROTEIN"/>
    <property type="match status" value="1"/>
</dbReference>
<keyword evidence="2" id="KW-0949">S-adenosyl-L-methionine</keyword>
<comment type="cofactor">
    <cofactor evidence="1">
        <name>[4Fe-4S] cluster</name>
        <dbReference type="ChEBI" id="CHEBI:49883"/>
    </cofactor>
</comment>
<reference evidence="9 10" key="1">
    <citation type="submission" date="2006-09" db="EMBL/GenBank/DDBJ databases">
        <authorList>
            <person name="Emerson D."/>
            <person name="Ferriera S."/>
            <person name="Johnson J."/>
            <person name="Kravitz S."/>
            <person name="Halpern A."/>
            <person name="Remington K."/>
            <person name="Beeson K."/>
            <person name="Tran B."/>
            <person name="Rogers Y.-H."/>
            <person name="Friedman R."/>
            <person name="Venter J.C."/>
        </authorList>
    </citation>
    <scope>NUCLEOTIDE SEQUENCE [LARGE SCALE GENOMIC DNA]</scope>
    <source>
        <strain evidence="9 10">PV-1</strain>
    </source>
</reference>
<dbReference type="EMBL" id="AATS01000014">
    <property type="protein sequence ID" value="EAU53927.1"/>
    <property type="molecule type" value="Genomic_DNA"/>
</dbReference>
<dbReference type="CDD" id="cd01335">
    <property type="entry name" value="Radical_SAM"/>
    <property type="match status" value="1"/>
</dbReference>
<evidence type="ECO:0000259" key="8">
    <source>
        <dbReference type="PROSITE" id="PS51918"/>
    </source>
</evidence>
<dbReference type="PROSITE" id="PS51332">
    <property type="entry name" value="B12_BINDING"/>
    <property type="match status" value="1"/>
</dbReference>
<feature type="domain" description="B12-binding" evidence="7">
    <location>
        <begin position="6"/>
        <end position="137"/>
    </location>
</feature>
<keyword evidence="10" id="KW-1185">Reference proteome</keyword>
<dbReference type="InterPro" id="IPR034466">
    <property type="entry name" value="Methyltransferase_Class_B"/>
</dbReference>
<dbReference type="InterPro" id="IPR023404">
    <property type="entry name" value="rSAM_horseshoe"/>
</dbReference>
<organism evidence="9 10">
    <name type="scientific">Mariprofundus ferrooxydans PV-1</name>
    <dbReference type="NCBI Taxonomy" id="314345"/>
    <lineage>
        <taxon>Bacteria</taxon>
        <taxon>Pseudomonadati</taxon>
        <taxon>Pseudomonadota</taxon>
        <taxon>Candidatius Mariprofundia</taxon>
        <taxon>Mariprofundales</taxon>
        <taxon>Mariprofundaceae</taxon>
        <taxon>Mariprofundus</taxon>
    </lineage>
</organism>
<dbReference type="SFLD" id="SFLDS00029">
    <property type="entry name" value="Radical_SAM"/>
    <property type="match status" value="1"/>
</dbReference>
<comment type="caution">
    <text evidence="9">The sequence shown here is derived from an EMBL/GenBank/DDBJ whole genome shotgun (WGS) entry which is preliminary data.</text>
</comment>
<feature type="region of interest" description="Disordered" evidence="6">
    <location>
        <begin position="490"/>
        <end position="513"/>
    </location>
</feature>
<gene>
    <name evidence="9" type="ORF">SPV1_13052</name>
</gene>
<dbReference type="SUPFAM" id="SSF52242">
    <property type="entry name" value="Cobalamin (vitamin B12)-binding domain"/>
    <property type="match status" value="1"/>
</dbReference>
<dbReference type="OrthoDB" id="5287619at2"/>
<evidence type="ECO:0000256" key="4">
    <source>
        <dbReference type="ARBA" id="ARBA00023004"/>
    </source>
</evidence>
<dbReference type="AlphaFoldDB" id="Q0EXI9"/>
<accession>Q0EXI9</accession>
<dbReference type="PANTHER" id="PTHR43409">
    <property type="entry name" value="ANAEROBIC MAGNESIUM-PROTOPORPHYRIN IX MONOMETHYL ESTER CYCLASE-RELATED"/>
    <property type="match status" value="1"/>
</dbReference>
<dbReference type="SUPFAM" id="SSF102114">
    <property type="entry name" value="Radical SAM enzymes"/>
    <property type="match status" value="1"/>
</dbReference>
<dbReference type="InterPro" id="IPR025288">
    <property type="entry name" value="DUF4080"/>
</dbReference>
<dbReference type="eggNOG" id="COG1032">
    <property type="taxonomic scope" value="Bacteria"/>
</dbReference>
<dbReference type="InterPro" id="IPR036724">
    <property type="entry name" value="Cobalamin-bd_sf"/>
</dbReference>
<dbReference type="InterPro" id="IPR051198">
    <property type="entry name" value="BchE-like"/>
</dbReference>
<keyword evidence="3" id="KW-0479">Metal-binding</keyword>
<evidence type="ECO:0000313" key="9">
    <source>
        <dbReference type="EMBL" id="EAU53927.1"/>
    </source>
</evidence>
<dbReference type="InterPro" id="IPR006638">
    <property type="entry name" value="Elp3/MiaA/NifB-like_rSAM"/>
</dbReference>
<dbReference type="SFLD" id="SFLDG01082">
    <property type="entry name" value="B12-binding_domain_containing"/>
    <property type="match status" value="1"/>
</dbReference>
<dbReference type="Pfam" id="PF02310">
    <property type="entry name" value="B12-binding"/>
    <property type="match status" value="1"/>
</dbReference>
<dbReference type="InterPro" id="IPR006158">
    <property type="entry name" value="Cobalamin-bd"/>
</dbReference>
<name>Q0EXI9_9PROT</name>
<feature type="domain" description="Radical SAM core" evidence="8">
    <location>
        <begin position="162"/>
        <end position="390"/>
    </location>
</feature>
<dbReference type="Pfam" id="PF04055">
    <property type="entry name" value="Radical_SAM"/>
    <property type="match status" value="1"/>
</dbReference>
<dbReference type="Proteomes" id="UP000005297">
    <property type="component" value="Unassembled WGS sequence"/>
</dbReference>
<evidence type="ECO:0000256" key="5">
    <source>
        <dbReference type="ARBA" id="ARBA00023014"/>
    </source>
</evidence>
<dbReference type="GO" id="GO:0051539">
    <property type="term" value="F:4 iron, 4 sulfur cluster binding"/>
    <property type="evidence" value="ECO:0007669"/>
    <property type="project" value="UniProtKB-KW"/>
</dbReference>
<dbReference type="PROSITE" id="PS51918">
    <property type="entry name" value="RADICAL_SAM"/>
    <property type="match status" value="1"/>
</dbReference>
<dbReference type="GO" id="GO:0003824">
    <property type="term" value="F:catalytic activity"/>
    <property type="evidence" value="ECO:0007669"/>
    <property type="project" value="InterPro"/>
</dbReference>
<evidence type="ECO:0000259" key="7">
    <source>
        <dbReference type="PROSITE" id="PS51332"/>
    </source>
</evidence>